<dbReference type="AlphaFoldDB" id="A0A3S4GPZ1"/>
<gene>
    <name evidence="4" type="ORF">NCTC12971_03284</name>
    <name evidence="3" type="ORF">NCTC9419_05786</name>
</gene>
<accession>A0A3S4GPZ1</accession>
<evidence type="ECO:0000313" key="5">
    <source>
        <dbReference type="Proteomes" id="UP000271603"/>
    </source>
</evidence>
<evidence type="ECO:0000256" key="1">
    <source>
        <dbReference type="SAM" id="MobiDB-lite"/>
    </source>
</evidence>
<feature type="chain" id="PRO_5036094931" evidence="2">
    <location>
        <begin position="19"/>
        <end position="138"/>
    </location>
</feature>
<dbReference type="EMBL" id="LR134155">
    <property type="protein sequence ID" value="VEA74143.1"/>
    <property type="molecule type" value="Genomic_DNA"/>
</dbReference>
<evidence type="ECO:0000313" key="4">
    <source>
        <dbReference type="EMBL" id="VTP63687.1"/>
    </source>
</evidence>
<protein>
    <submittedName>
        <fullName evidence="3">Uncharacterized protein</fullName>
    </submittedName>
</protein>
<evidence type="ECO:0000313" key="6">
    <source>
        <dbReference type="Proteomes" id="UP000307968"/>
    </source>
</evidence>
<feature type="signal peptide" evidence="2">
    <location>
        <begin position="1"/>
        <end position="18"/>
    </location>
</feature>
<evidence type="ECO:0000256" key="2">
    <source>
        <dbReference type="SAM" id="SignalP"/>
    </source>
</evidence>
<feature type="region of interest" description="Disordered" evidence="1">
    <location>
        <begin position="29"/>
        <end position="138"/>
    </location>
</feature>
<proteinExistence type="predicted"/>
<reference evidence="3 5" key="1">
    <citation type="submission" date="2018-12" db="EMBL/GenBank/DDBJ databases">
        <authorList>
            <consortium name="Pathogen Informatics"/>
        </authorList>
    </citation>
    <scope>NUCLEOTIDE SEQUENCE [LARGE SCALE GENOMIC DNA]</scope>
    <source>
        <strain evidence="4 6">NCTC12971</strain>
        <strain evidence="3 5">NCTC9419</strain>
    </source>
</reference>
<dbReference type="Proteomes" id="UP000307968">
    <property type="component" value="Chromosome"/>
</dbReference>
<dbReference type="EMBL" id="LR590463">
    <property type="protein sequence ID" value="VTP63687.1"/>
    <property type="molecule type" value="Genomic_DNA"/>
</dbReference>
<name>A0A3S4GPZ1_SERRU</name>
<dbReference type="Proteomes" id="UP000271603">
    <property type="component" value="Chromosome"/>
</dbReference>
<sequence length="138" mass="15374">MKRSVPLLMAVLMGAASAASGAAFDLQYHPPAAAEQKPADTPPSHQSAPRHQIWNAEKLAQDNQRAESREQAEALADYQRQRQRTQMLGEQRGGRHPHSTRPAARDYQVNCMPPAYRGSLKWDDEGREPSLCGSINWD</sequence>
<evidence type="ECO:0000313" key="3">
    <source>
        <dbReference type="EMBL" id="VEA74143.1"/>
    </source>
</evidence>
<organism evidence="3 5">
    <name type="scientific">Serratia rubidaea</name>
    <name type="common">Serratia marinorubra</name>
    <dbReference type="NCBI Taxonomy" id="61652"/>
    <lineage>
        <taxon>Bacteria</taxon>
        <taxon>Pseudomonadati</taxon>
        <taxon>Pseudomonadota</taxon>
        <taxon>Gammaproteobacteria</taxon>
        <taxon>Enterobacterales</taxon>
        <taxon>Yersiniaceae</taxon>
        <taxon>Serratia</taxon>
    </lineage>
</organism>
<keyword evidence="2" id="KW-0732">Signal</keyword>
<dbReference type="GeneID" id="61766188"/>
<dbReference type="RefSeq" id="WP_128144866.1">
    <property type="nucleotide sequence ID" value="NZ_CAMIPJ010000001.1"/>
</dbReference>